<feature type="compositionally biased region" description="Basic and acidic residues" evidence="1">
    <location>
        <begin position="1"/>
        <end position="13"/>
    </location>
</feature>
<dbReference type="OrthoDB" id="1741410at2759"/>
<dbReference type="Proteomes" id="UP000245207">
    <property type="component" value="Unassembled WGS sequence"/>
</dbReference>
<sequence>MKTKNAGHDEESGSSRQRQTKRRRETITVEEALMPVVSHPHLLWRTCNTQTRKDYNRVLSTLYQKSPYAPYLLEWEVLNRAGCAEEIEEMITIKLAWRNVFDIRENVYKELCLEFYSTFGFDETLGDDKVMTEKSVYFRLGGKKHSLKLLEFGVALGLYTQEAVEDEYFEEYFIGGVRNEVRITNEALNEFWAKVSTEESLILSKRKVSTIKRNVLKVRHKMIVYLLCQRTTGFDKIQRMECWLLSLFEKKNMGELAKRLKVFTEENMATYSAPTTYRAFDNITLWDLFDDRGKLKPDVAGDETVRHPPPPKEKKTSLVEKVEH</sequence>
<evidence type="ECO:0000256" key="1">
    <source>
        <dbReference type="SAM" id="MobiDB-lite"/>
    </source>
</evidence>
<dbReference type="AlphaFoldDB" id="A0A2U1Q040"/>
<gene>
    <name evidence="2" type="ORF">CTI12_AA091000</name>
</gene>
<accession>A0A2U1Q040</accession>
<feature type="region of interest" description="Disordered" evidence="1">
    <location>
        <begin position="299"/>
        <end position="324"/>
    </location>
</feature>
<keyword evidence="3" id="KW-1185">Reference proteome</keyword>
<reference evidence="2 3" key="1">
    <citation type="journal article" date="2018" name="Mol. Plant">
        <title>The genome of Artemisia annua provides insight into the evolution of Asteraceae family and artemisinin biosynthesis.</title>
        <authorList>
            <person name="Shen Q."/>
            <person name="Zhang L."/>
            <person name="Liao Z."/>
            <person name="Wang S."/>
            <person name="Yan T."/>
            <person name="Shi P."/>
            <person name="Liu M."/>
            <person name="Fu X."/>
            <person name="Pan Q."/>
            <person name="Wang Y."/>
            <person name="Lv Z."/>
            <person name="Lu X."/>
            <person name="Zhang F."/>
            <person name="Jiang W."/>
            <person name="Ma Y."/>
            <person name="Chen M."/>
            <person name="Hao X."/>
            <person name="Li L."/>
            <person name="Tang Y."/>
            <person name="Lv G."/>
            <person name="Zhou Y."/>
            <person name="Sun X."/>
            <person name="Brodelius P.E."/>
            <person name="Rose J.K.C."/>
            <person name="Tang K."/>
        </authorList>
    </citation>
    <scope>NUCLEOTIDE SEQUENCE [LARGE SCALE GENOMIC DNA]</scope>
    <source>
        <strain evidence="3">cv. Huhao1</strain>
        <tissue evidence="2">Leaf</tissue>
    </source>
</reference>
<evidence type="ECO:0000313" key="2">
    <source>
        <dbReference type="EMBL" id="PWA91390.1"/>
    </source>
</evidence>
<comment type="caution">
    <text evidence="2">The sequence shown here is derived from an EMBL/GenBank/DDBJ whole genome shotgun (WGS) entry which is preliminary data.</text>
</comment>
<dbReference type="EMBL" id="PKPP01000546">
    <property type="protein sequence ID" value="PWA91390.1"/>
    <property type="molecule type" value="Genomic_DNA"/>
</dbReference>
<evidence type="ECO:0000313" key="3">
    <source>
        <dbReference type="Proteomes" id="UP000245207"/>
    </source>
</evidence>
<proteinExistence type="predicted"/>
<protein>
    <submittedName>
        <fullName evidence="2">Retrotransposon Orf1</fullName>
    </submittedName>
</protein>
<name>A0A2U1Q040_ARTAN</name>
<feature type="region of interest" description="Disordered" evidence="1">
    <location>
        <begin position="1"/>
        <end position="24"/>
    </location>
</feature>
<organism evidence="2 3">
    <name type="scientific">Artemisia annua</name>
    <name type="common">Sweet wormwood</name>
    <dbReference type="NCBI Taxonomy" id="35608"/>
    <lineage>
        <taxon>Eukaryota</taxon>
        <taxon>Viridiplantae</taxon>
        <taxon>Streptophyta</taxon>
        <taxon>Embryophyta</taxon>
        <taxon>Tracheophyta</taxon>
        <taxon>Spermatophyta</taxon>
        <taxon>Magnoliopsida</taxon>
        <taxon>eudicotyledons</taxon>
        <taxon>Gunneridae</taxon>
        <taxon>Pentapetalae</taxon>
        <taxon>asterids</taxon>
        <taxon>campanulids</taxon>
        <taxon>Asterales</taxon>
        <taxon>Asteraceae</taxon>
        <taxon>Asteroideae</taxon>
        <taxon>Anthemideae</taxon>
        <taxon>Artemisiinae</taxon>
        <taxon>Artemisia</taxon>
    </lineage>
</organism>